<dbReference type="PANTHER" id="PTHR44379">
    <property type="entry name" value="OXIDOREDUCTASE WITH IRON-SULFUR SUBUNIT"/>
    <property type="match status" value="1"/>
</dbReference>
<dbReference type="CDD" id="cd00207">
    <property type="entry name" value="fer2"/>
    <property type="match status" value="1"/>
</dbReference>
<gene>
    <name evidence="8" type="ORF">HNQ80_001227</name>
</gene>
<protein>
    <submittedName>
        <fullName evidence="8">Carbon-monoxide dehydrogenase small subunit</fullName>
        <ecNumber evidence="8">1.2.7.4</ecNumber>
    </submittedName>
</protein>
<dbReference type="InterPro" id="IPR051452">
    <property type="entry name" value="Diverse_Oxidoreductases"/>
</dbReference>
<dbReference type="InterPro" id="IPR012675">
    <property type="entry name" value="Beta-grasp_dom_sf"/>
</dbReference>
<dbReference type="GO" id="GO:0043885">
    <property type="term" value="F:anaerobic carbon-monoxide dehydrogenase activity"/>
    <property type="evidence" value="ECO:0007669"/>
    <property type="project" value="UniProtKB-EC"/>
</dbReference>
<dbReference type="InterPro" id="IPR036010">
    <property type="entry name" value="2Fe-2S_ferredoxin-like_sf"/>
</dbReference>
<dbReference type="GO" id="GO:0051537">
    <property type="term" value="F:2 iron, 2 sulfur cluster binding"/>
    <property type="evidence" value="ECO:0007669"/>
    <property type="project" value="UniProtKB-KW"/>
</dbReference>
<name>A0A841KSL9_9FIRM</name>
<keyword evidence="3 8" id="KW-0560">Oxidoreductase</keyword>
<feature type="domain" description="2Fe-2S ferredoxin-type" evidence="7">
    <location>
        <begin position="2"/>
        <end position="78"/>
    </location>
</feature>
<dbReference type="EMBL" id="JACHEN010000005">
    <property type="protein sequence ID" value="MBB6215138.1"/>
    <property type="molecule type" value="Genomic_DNA"/>
</dbReference>
<evidence type="ECO:0000256" key="1">
    <source>
        <dbReference type="ARBA" id="ARBA00022714"/>
    </source>
</evidence>
<evidence type="ECO:0000256" key="2">
    <source>
        <dbReference type="ARBA" id="ARBA00022723"/>
    </source>
</evidence>
<evidence type="ECO:0000256" key="4">
    <source>
        <dbReference type="ARBA" id="ARBA00023004"/>
    </source>
</evidence>
<dbReference type="PROSITE" id="PS51085">
    <property type="entry name" value="2FE2S_FER_2"/>
    <property type="match status" value="1"/>
</dbReference>
<comment type="pathway">
    <text evidence="6">Alkaloid degradation; nicotine degradation.</text>
</comment>
<evidence type="ECO:0000313" key="8">
    <source>
        <dbReference type="EMBL" id="MBB6215138.1"/>
    </source>
</evidence>
<dbReference type="Gene3D" id="3.10.20.30">
    <property type="match status" value="1"/>
</dbReference>
<keyword evidence="4" id="KW-0408">Iron</keyword>
<dbReference type="AlphaFoldDB" id="A0A841KSL9"/>
<dbReference type="InterPro" id="IPR036884">
    <property type="entry name" value="2Fe-2S-bd_dom_sf"/>
</dbReference>
<keyword evidence="5" id="KW-0411">Iron-sulfur</keyword>
<proteinExistence type="predicted"/>
<dbReference type="GO" id="GO:0046872">
    <property type="term" value="F:metal ion binding"/>
    <property type="evidence" value="ECO:0007669"/>
    <property type="project" value="UniProtKB-KW"/>
</dbReference>
<evidence type="ECO:0000256" key="3">
    <source>
        <dbReference type="ARBA" id="ARBA00023002"/>
    </source>
</evidence>
<keyword evidence="1" id="KW-0001">2Fe-2S</keyword>
<keyword evidence="2" id="KW-0479">Metal-binding</keyword>
<dbReference type="FunFam" id="3.10.20.30:FF:000020">
    <property type="entry name" value="Xanthine dehydrogenase iron-sulfur subunit"/>
    <property type="match status" value="1"/>
</dbReference>
<evidence type="ECO:0000256" key="5">
    <source>
        <dbReference type="ARBA" id="ARBA00023014"/>
    </source>
</evidence>
<sequence>MISIHLMVNNQEYHVEVEEDLRLIDLLREKLMLTGTKEGCGEGECGACTIIMDGKTVNSCLVMAFQADGSRITTIEGISKDGELHPIQQAFLDVGAVQCGFCTPGMVLSAKALLDESQDPDRQQIREGISGNLCRCTGYNKIIDAIVLASSYIKEGQKDETSSSGRA</sequence>
<dbReference type="FunFam" id="1.10.150.120:FF:000003">
    <property type="entry name" value="Carbon monoxide dehydrogenase, small subunit"/>
    <property type="match status" value="1"/>
</dbReference>
<dbReference type="RefSeq" id="WP_184309154.1">
    <property type="nucleotide sequence ID" value="NZ_JACHEN010000005.1"/>
</dbReference>
<dbReference type="Pfam" id="PF01799">
    <property type="entry name" value="Fer2_2"/>
    <property type="match status" value="1"/>
</dbReference>
<dbReference type="Pfam" id="PF00111">
    <property type="entry name" value="Fer2"/>
    <property type="match status" value="1"/>
</dbReference>
<dbReference type="InterPro" id="IPR006058">
    <property type="entry name" value="2Fe2S_fd_BS"/>
</dbReference>
<dbReference type="Gene3D" id="1.10.150.120">
    <property type="entry name" value="[2Fe-2S]-binding domain"/>
    <property type="match status" value="1"/>
</dbReference>
<reference evidence="8 9" key="1">
    <citation type="submission" date="2020-08" db="EMBL/GenBank/DDBJ databases">
        <title>Genomic Encyclopedia of Type Strains, Phase IV (KMG-IV): sequencing the most valuable type-strain genomes for metagenomic binning, comparative biology and taxonomic classification.</title>
        <authorList>
            <person name="Goeker M."/>
        </authorList>
    </citation>
    <scope>NUCLEOTIDE SEQUENCE [LARGE SCALE GENOMIC DNA]</scope>
    <source>
        <strain evidence="8 9">DSM 103526</strain>
    </source>
</reference>
<dbReference type="Proteomes" id="UP000579281">
    <property type="component" value="Unassembled WGS sequence"/>
</dbReference>
<evidence type="ECO:0000313" key="9">
    <source>
        <dbReference type="Proteomes" id="UP000579281"/>
    </source>
</evidence>
<evidence type="ECO:0000259" key="7">
    <source>
        <dbReference type="PROSITE" id="PS51085"/>
    </source>
</evidence>
<comment type="caution">
    <text evidence="8">The sequence shown here is derived from an EMBL/GenBank/DDBJ whole genome shotgun (WGS) entry which is preliminary data.</text>
</comment>
<organism evidence="8 9">
    <name type="scientific">Anaerosolibacter carboniphilus</name>
    <dbReference type="NCBI Taxonomy" id="1417629"/>
    <lineage>
        <taxon>Bacteria</taxon>
        <taxon>Bacillati</taxon>
        <taxon>Bacillota</taxon>
        <taxon>Clostridia</taxon>
        <taxon>Peptostreptococcales</taxon>
        <taxon>Thermotaleaceae</taxon>
        <taxon>Anaerosolibacter</taxon>
    </lineage>
</organism>
<dbReference type="EC" id="1.2.7.4" evidence="8"/>
<dbReference type="PANTHER" id="PTHR44379:SF5">
    <property type="entry name" value="OXIDOREDUCTASE WITH IRON-SULFUR SUBUNIT"/>
    <property type="match status" value="1"/>
</dbReference>
<dbReference type="SUPFAM" id="SSF54292">
    <property type="entry name" value="2Fe-2S ferredoxin-like"/>
    <property type="match status" value="1"/>
</dbReference>
<dbReference type="InterPro" id="IPR002888">
    <property type="entry name" value="2Fe-2S-bd"/>
</dbReference>
<dbReference type="InterPro" id="IPR001041">
    <property type="entry name" value="2Fe-2S_ferredoxin-type"/>
</dbReference>
<dbReference type="PROSITE" id="PS00197">
    <property type="entry name" value="2FE2S_FER_1"/>
    <property type="match status" value="1"/>
</dbReference>
<keyword evidence="9" id="KW-1185">Reference proteome</keyword>
<accession>A0A841KSL9</accession>
<dbReference type="SUPFAM" id="SSF47741">
    <property type="entry name" value="CO dehydrogenase ISP C-domain like"/>
    <property type="match status" value="1"/>
</dbReference>
<evidence type="ECO:0000256" key="6">
    <source>
        <dbReference type="ARBA" id="ARBA00060707"/>
    </source>
</evidence>